<feature type="transmembrane region" description="Helical" evidence="1">
    <location>
        <begin position="20"/>
        <end position="37"/>
    </location>
</feature>
<keyword evidence="3" id="KW-1185">Reference proteome</keyword>
<gene>
    <name evidence="2" type="ORF">GWK48_00270</name>
</gene>
<feature type="transmembrane region" description="Helical" evidence="1">
    <location>
        <begin position="138"/>
        <end position="161"/>
    </location>
</feature>
<organism evidence="2 3">
    <name type="scientific">Metallosphaera tengchongensis</name>
    <dbReference type="NCBI Taxonomy" id="1532350"/>
    <lineage>
        <taxon>Archaea</taxon>
        <taxon>Thermoproteota</taxon>
        <taxon>Thermoprotei</taxon>
        <taxon>Sulfolobales</taxon>
        <taxon>Sulfolobaceae</taxon>
        <taxon>Metallosphaera</taxon>
    </lineage>
</organism>
<evidence type="ECO:0000313" key="3">
    <source>
        <dbReference type="Proteomes" id="UP000509301"/>
    </source>
</evidence>
<feature type="transmembrane region" description="Helical" evidence="1">
    <location>
        <begin position="112"/>
        <end position="132"/>
    </location>
</feature>
<keyword evidence="1" id="KW-1133">Transmembrane helix</keyword>
<feature type="transmembrane region" description="Helical" evidence="1">
    <location>
        <begin position="44"/>
        <end position="63"/>
    </location>
</feature>
<reference evidence="2 3" key="1">
    <citation type="submission" date="2020-02" db="EMBL/GenBank/DDBJ databases">
        <title>Comparative genome analysis reveals the metabolism and evolution of the thermophilic archaeal genus Metallosphaera.</title>
        <authorList>
            <person name="Jiang C."/>
        </authorList>
    </citation>
    <scope>NUCLEOTIDE SEQUENCE [LARGE SCALE GENOMIC DNA]</scope>
    <source>
        <strain evidence="2 3">Ric-A</strain>
    </source>
</reference>
<feature type="transmembrane region" description="Helical" evidence="1">
    <location>
        <begin position="75"/>
        <end position="100"/>
    </location>
</feature>
<keyword evidence="1" id="KW-0472">Membrane</keyword>
<protein>
    <submittedName>
        <fullName evidence="2">Uncharacterized protein</fullName>
    </submittedName>
</protein>
<feature type="transmembrane region" description="Helical" evidence="1">
    <location>
        <begin position="235"/>
        <end position="252"/>
    </location>
</feature>
<dbReference type="EMBL" id="CP049074">
    <property type="protein sequence ID" value="QKR00909.1"/>
    <property type="molecule type" value="Genomic_DNA"/>
</dbReference>
<dbReference type="AlphaFoldDB" id="A0A6N0NZE1"/>
<evidence type="ECO:0000256" key="1">
    <source>
        <dbReference type="SAM" id="Phobius"/>
    </source>
</evidence>
<feature type="transmembrane region" description="Helical" evidence="1">
    <location>
        <begin position="209"/>
        <end position="228"/>
    </location>
</feature>
<feature type="transmembrane region" description="Helical" evidence="1">
    <location>
        <begin position="173"/>
        <end position="197"/>
    </location>
</feature>
<name>A0A6N0NZE1_9CREN</name>
<keyword evidence="1" id="KW-0812">Transmembrane</keyword>
<dbReference type="OrthoDB" id="44205at2157"/>
<dbReference type="Proteomes" id="UP000509301">
    <property type="component" value="Chromosome"/>
</dbReference>
<sequence>MELMPEKIEAIEPWGVNIPFILVGLLYWFLGGVSLNLSQGYHPYFMMIGSYSLYFGMIMRLFFPAKKYLPLQVMALFLLGLPMYPSQALASLALLAVEIWGIRDVRSYGGRFPVNALVLSSPAASIVSWLLYPIYGYWLLVVSLLLYLLGVNMGVFSANLGVKAKFGVEQTPIFVLVLLTLLSHKLLPVVVLGYLLWLLWKTKKMKFNLSSVSTILASLVVTSLSPLLGETVHSFALGVMAPYFFGCIVYSTSRYNYQKVTPIPLITGASYFLRFVNLEASAALFGLTVLYFLYLFKDNLTFTSVRLGMSSRYLKGEPSAREVP</sequence>
<proteinExistence type="predicted"/>
<evidence type="ECO:0000313" key="2">
    <source>
        <dbReference type="EMBL" id="QKR00909.1"/>
    </source>
</evidence>
<accession>A0A6N0NZE1</accession>
<feature type="transmembrane region" description="Helical" evidence="1">
    <location>
        <begin position="272"/>
        <end position="296"/>
    </location>
</feature>
<dbReference type="KEGG" id="mten:GWK48_00270"/>